<evidence type="ECO:0000256" key="1">
    <source>
        <dbReference type="SAM" id="MobiDB-lite"/>
    </source>
</evidence>
<sequence>MAKISPLAAKTLHNILASHANALEKKSPEANPTSVPLPKQTEDEVDELTFTYADFSKTENSWGSGSGSDSIPNSVLSTLRTSIEEETWGSDGSMSGANSDPPCWGESTNSSVPEQSVVDLWCGSDAAGHADTKWSGNTTDADRDGSAWGWEVPRGAKSEDGGVQEVSGAAVDT</sequence>
<feature type="region of interest" description="Disordered" evidence="1">
    <location>
        <begin position="127"/>
        <end position="173"/>
    </location>
</feature>
<feature type="region of interest" description="Disordered" evidence="1">
    <location>
        <begin position="20"/>
        <end position="112"/>
    </location>
</feature>
<comment type="caution">
    <text evidence="2">The sequence shown here is derived from an EMBL/GenBank/DDBJ whole genome shotgun (WGS) entry which is preliminary data.</text>
</comment>
<evidence type="ECO:0000313" key="3">
    <source>
        <dbReference type="Proteomes" id="UP001480595"/>
    </source>
</evidence>
<organism evidence="2 3">
    <name type="scientific">Apiospora phragmitis</name>
    <dbReference type="NCBI Taxonomy" id="2905665"/>
    <lineage>
        <taxon>Eukaryota</taxon>
        <taxon>Fungi</taxon>
        <taxon>Dikarya</taxon>
        <taxon>Ascomycota</taxon>
        <taxon>Pezizomycotina</taxon>
        <taxon>Sordariomycetes</taxon>
        <taxon>Xylariomycetidae</taxon>
        <taxon>Amphisphaeriales</taxon>
        <taxon>Apiosporaceae</taxon>
        <taxon>Apiospora</taxon>
    </lineage>
</organism>
<evidence type="ECO:0000313" key="2">
    <source>
        <dbReference type="EMBL" id="KAK8054493.1"/>
    </source>
</evidence>
<accession>A0ABR1U6F9</accession>
<dbReference type="GeneID" id="92094032"/>
<gene>
    <name evidence="2" type="ORF">PG994_009560</name>
</gene>
<dbReference type="Proteomes" id="UP001480595">
    <property type="component" value="Unassembled WGS sequence"/>
</dbReference>
<reference evidence="2 3" key="1">
    <citation type="submission" date="2023-01" db="EMBL/GenBank/DDBJ databases">
        <title>Analysis of 21 Apiospora genomes using comparative genomics revels a genus with tremendous synthesis potential of carbohydrate active enzymes and secondary metabolites.</title>
        <authorList>
            <person name="Sorensen T."/>
        </authorList>
    </citation>
    <scope>NUCLEOTIDE SEQUENCE [LARGE SCALE GENOMIC DNA]</scope>
    <source>
        <strain evidence="2 3">CBS 135458</strain>
    </source>
</reference>
<protein>
    <submittedName>
        <fullName evidence="2">Uncharacterized protein</fullName>
    </submittedName>
</protein>
<name>A0ABR1U6F9_9PEZI</name>
<dbReference type="RefSeq" id="XP_066713139.1">
    <property type="nucleotide sequence ID" value="XM_066860969.1"/>
</dbReference>
<dbReference type="EMBL" id="JAQQWL010000010">
    <property type="protein sequence ID" value="KAK8054493.1"/>
    <property type="molecule type" value="Genomic_DNA"/>
</dbReference>
<feature type="compositionally biased region" description="Polar residues" evidence="1">
    <location>
        <begin position="58"/>
        <end position="81"/>
    </location>
</feature>
<keyword evidence="3" id="KW-1185">Reference proteome</keyword>
<proteinExistence type="predicted"/>